<evidence type="ECO:0000256" key="7">
    <source>
        <dbReference type="ARBA" id="ARBA00022840"/>
    </source>
</evidence>
<dbReference type="GO" id="GO:0052856">
    <property type="term" value="F:NAD(P)HX epimerase activity"/>
    <property type="evidence" value="ECO:0007669"/>
    <property type="project" value="UniProtKB-UniRule"/>
</dbReference>
<dbReference type="Pfam" id="PF03853">
    <property type="entry name" value="YjeF_N"/>
    <property type="match status" value="1"/>
</dbReference>
<keyword evidence="12 17" id="KW-0456">Lyase</keyword>
<evidence type="ECO:0000256" key="15">
    <source>
        <dbReference type="ARBA" id="ARBA00048238"/>
    </source>
</evidence>
<evidence type="ECO:0000256" key="12">
    <source>
        <dbReference type="ARBA" id="ARBA00023239"/>
    </source>
</evidence>
<evidence type="ECO:0000256" key="6">
    <source>
        <dbReference type="ARBA" id="ARBA00022741"/>
    </source>
</evidence>
<dbReference type="Gene3D" id="3.40.1190.20">
    <property type="match status" value="1"/>
</dbReference>
<comment type="function">
    <text evidence="14 19">Bifunctional enzyme that catalyzes the epimerization of the S- and R-forms of NAD(P)HX and the dehydration of the S-form of NAD(P)HX at the expense of ADP, which is converted to AMP. This allows the repair of both epimers of NAD(P)HX, a damaged form of NAD(P)H that is a result of enzymatic or heat-dependent hydration.</text>
</comment>
<evidence type="ECO:0000256" key="11">
    <source>
        <dbReference type="ARBA" id="ARBA00023235"/>
    </source>
</evidence>
<dbReference type="EC" id="4.2.1.136" evidence="19"/>
<dbReference type="PANTHER" id="PTHR12592:SF0">
    <property type="entry name" value="ATP-DEPENDENT (S)-NAD(P)H-HYDRATE DEHYDRATASE"/>
    <property type="match status" value="1"/>
</dbReference>
<feature type="binding site" evidence="17">
    <location>
        <position position="452"/>
    </location>
    <ligand>
        <name>AMP</name>
        <dbReference type="ChEBI" id="CHEBI:456215"/>
    </ligand>
</feature>
<evidence type="ECO:0000256" key="1">
    <source>
        <dbReference type="ARBA" id="ARBA00000013"/>
    </source>
</evidence>
<evidence type="ECO:0000256" key="2">
    <source>
        <dbReference type="ARBA" id="ARBA00000909"/>
    </source>
</evidence>
<dbReference type="EC" id="5.1.99.6" evidence="19"/>
<dbReference type="InterPro" id="IPR030677">
    <property type="entry name" value="Nnr"/>
</dbReference>
<dbReference type="PROSITE" id="PS51385">
    <property type="entry name" value="YJEF_N"/>
    <property type="match status" value="1"/>
</dbReference>
<dbReference type="RefSeq" id="WP_008870434.1">
    <property type="nucleotide sequence ID" value="NZ_ACJN02000002.1"/>
</dbReference>
<dbReference type="PANTHER" id="PTHR12592">
    <property type="entry name" value="ATP-DEPENDENT (S)-NAD(P)H-HYDRATE DEHYDRATASE FAMILY MEMBER"/>
    <property type="match status" value="1"/>
</dbReference>
<accession>D6SQU4</accession>
<evidence type="ECO:0000256" key="14">
    <source>
        <dbReference type="ARBA" id="ARBA00025153"/>
    </source>
</evidence>
<feature type="binding site" evidence="17">
    <location>
        <begin position="423"/>
        <end position="427"/>
    </location>
    <ligand>
        <name>AMP</name>
        <dbReference type="ChEBI" id="CHEBI:456215"/>
    </ligand>
</feature>
<feature type="binding site" evidence="17">
    <location>
        <position position="453"/>
    </location>
    <ligand>
        <name>(6S)-NADPHX</name>
        <dbReference type="ChEBI" id="CHEBI:64076"/>
    </ligand>
</feature>
<dbReference type="Pfam" id="PF01256">
    <property type="entry name" value="Carb_kinase"/>
    <property type="match status" value="1"/>
</dbReference>
<dbReference type="GO" id="GO:0016301">
    <property type="term" value="F:kinase activity"/>
    <property type="evidence" value="ECO:0007669"/>
    <property type="project" value="UniProtKB-KW"/>
</dbReference>
<dbReference type="InterPro" id="IPR004443">
    <property type="entry name" value="YjeF_N_dom"/>
</dbReference>
<comment type="similarity">
    <text evidence="18">Belongs to the NnrE/AIBP family.</text>
</comment>
<comment type="caution">
    <text evidence="22">The sequence shown here is derived from an EMBL/GenBank/DDBJ whole genome shotgun (WGS) entry which is preliminary data.</text>
</comment>
<dbReference type="CDD" id="cd01171">
    <property type="entry name" value="YXKO-related"/>
    <property type="match status" value="1"/>
</dbReference>
<evidence type="ECO:0000256" key="19">
    <source>
        <dbReference type="PIRNR" id="PIRNR017184"/>
    </source>
</evidence>
<name>D6SQU4_9BACT</name>
<feature type="domain" description="YjeF C-terminal" evidence="20">
    <location>
        <begin position="229"/>
        <end position="512"/>
    </location>
</feature>
<evidence type="ECO:0000256" key="8">
    <source>
        <dbReference type="ARBA" id="ARBA00022857"/>
    </source>
</evidence>
<keyword evidence="6 17" id="KW-0547">Nucleotide-binding</keyword>
<proteinExistence type="inferred from homology"/>
<comment type="similarity">
    <text evidence="17">Belongs to the NnrD/CARKD family.</text>
</comment>
<feature type="binding site" evidence="18">
    <location>
        <begin position="132"/>
        <end position="138"/>
    </location>
    <ligand>
        <name>(6S)-NADPHX</name>
        <dbReference type="ChEBI" id="CHEBI:64076"/>
    </ligand>
</feature>
<sequence>MYLPLPTPQEMAAWDKRSMDDFDLRPELLMENASREAFSQIKHRFADLAGRSALLFAGPGNNGGDAFALARHLWISGVKVMTLHSKRLKEYDGASGYHLSVLRKLEVPYAHLSEYNFDFIRDVDIIVDGLLGTGFTGELRQDYVDWIKSINKMGEKAYVISLDIPSGIDGITGEPSPVAVRADDTVAFEEAKLGLMQPEAREYVGCLSIKKIGIPQSIKHDSPPEHYVLDVDILDRLVIPRRTMHKGEGGHVLVLGGSQALSGAAVLTCLGALRAGAGLVTLACPADLARQIRCGWPEIMTIPLGEGFDWRREMFSQLKDELPRFDSVVVGPGMGRDDDTRAFFCDYLENVHQRTLFDADALYFLAGDDSLMQRISRSSEVILTPHPGEMARFFHVSAAQINQERSRFVREFSEKYNVNLVLKGASTLISGVDRHFYISPFATSNLAVGGSGDVLAGIIGSLMAQSLSTLDAASLGVYWHGLAGKDLENTYPFRGNLAREIADILPGVLARYKGKKVGDRVFFFC</sequence>
<keyword evidence="11 18" id="KW-0413">Isomerase</keyword>
<feature type="binding site" evidence="18">
    <location>
        <position position="166"/>
    </location>
    <ligand>
        <name>K(+)</name>
        <dbReference type="ChEBI" id="CHEBI:29103"/>
    </ligand>
</feature>
<feature type="binding site" evidence="18">
    <location>
        <position position="62"/>
    </location>
    <ligand>
        <name>K(+)</name>
        <dbReference type="ChEBI" id="CHEBI:29103"/>
    </ligand>
</feature>
<dbReference type="InterPro" id="IPR036652">
    <property type="entry name" value="YjeF_N_dom_sf"/>
</dbReference>
<keyword evidence="22" id="KW-0418">Kinase</keyword>
<dbReference type="InterPro" id="IPR000631">
    <property type="entry name" value="CARKD"/>
</dbReference>
<dbReference type="GO" id="GO:0046496">
    <property type="term" value="P:nicotinamide nucleotide metabolic process"/>
    <property type="evidence" value="ECO:0007669"/>
    <property type="project" value="UniProtKB-UniRule"/>
</dbReference>
<keyword evidence="5 18" id="KW-0479">Metal-binding</keyword>
<dbReference type="InterPro" id="IPR029056">
    <property type="entry name" value="Ribokinase-like"/>
</dbReference>
<feature type="domain" description="YjeF N-terminal" evidence="21">
    <location>
        <begin position="11"/>
        <end position="220"/>
    </location>
</feature>
<keyword evidence="13" id="KW-0511">Multifunctional enzyme</keyword>
<evidence type="ECO:0000313" key="22">
    <source>
        <dbReference type="EMBL" id="EFI35120.1"/>
    </source>
</evidence>
<dbReference type="HAMAP" id="MF_01965">
    <property type="entry name" value="NADHX_dehydratase"/>
    <property type="match status" value="1"/>
</dbReference>
<organism evidence="22 23">
    <name type="scientific">Desulfonatronospira thiodismutans ASO3-1</name>
    <dbReference type="NCBI Taxonomy" id="555779"/>
    <lineage>
        <taxon>Bacteria</taxon>
        <taxon>Pseudomonadati</taxon>
        <taxon>Thermodesulfobacteriota</taxon>
        <taxon>Desulfovibrionia</taxon>
        <taxon>Desulfovibrionales</taxon>
        <taxon>Desulfonatronovibrionaceae</taxon>
        <taxon>Desulfonatronospira</taxon>
    </lineage>
</organism>
<dbReference type="GO" id="GO:0052855">
    <property type="term" value="F:ADP-dependent NAD(P)H-hydrate dehydratase activity"/>
    <property type="evidence" value="ECO:0007669"/>
    <property type="project" value="UniProtKB-UniRule"/>
</dbReference>
<gene>
    <name evidence="18" type="primary">nnrE</name>
    <name evidence="17" type="synonym">nnrD</name>
    <name evidence="22" type="ORF">Dthio_PD2514</name>
</gene>
<comment type="similarity">
    <text evidence="3 19">In the N-terminal section; belongs to the NnrE/AIBP family.</text>
</comment>
<comment type="catalytic activity">
    <reaction evidence="2 18 19">
        <text>(6R)-NADPHX = (6S)-NADPHX</text>
        <dbReference type="Rhea" id="RHEA:32227"/>
        <dbReference type="ChEBI" id="CHEBI:64076"/>
        <dbReference type="ChEBI" id="CHEBI:64077"/>
        <dbReference type="EC" id="5.1.99.6"/>
    </reaction>
</comment>
<feature type="binding site" evidence="18">
    <location>
        <position position="163"/>
    </location>
    <ligand>
        <name>(6S)-NADPHX</name>
        <dbReference type="ChEBI" id="CHEBI:64076"/>
    </ligand>
</feature>
<feature type="binding site" evidence="18">
    <location>
        <position position="143"/>
    </location>
    <ligand>
        <name>(6S)-NADPHX</name>
        <dbReference type="ChEBI" id="CHEBI:64076"/>
    </ligand>
</feature>
<dbReference type="Gene3D" id="3.40.50.10260">
    <property type="entry name" value="YjeF N-terminal domain"/>
    <property type="match status" value="1"/>
</dbReference>
<evidence type="ECO:0000313" key="23">
    <source>
        <dbReference type="Proteomes" id="UP000005496"/>
    </source>
</evidence>
<evidence type="ECO:0000256" key="17">
    <source>
        <dbReference type="HAMAP-Rule" id="MF_01965"/>
    </source>
</evidence>
<keyword evidence="7 17" id="KW-0067">ATP-binding</keyword>
<comment type="similarity">
    <text evidence="4 19">In the C-terminal section; belongs to the NnrD/CARKD family.</text>
</comment>
<keyword evidence="22" id="KW-0808">Transferase</keyword>
<dbReference type="PROSITE" id="PS01050">
    <property type="entry name" value="YJEF_C_2"/>
    <property type="match status" value="1"/>
</dbReference>
<comment type="subunit">
    <text evidence="17">Homotetramer.</text>
</comment>
<evidence type="ECO:0000256" key="4">
    <source>
        <dbReference type="ARBA" id="ARBA00009524"/>
    </source>
</evidence>
<comment type="catalytic activity">
    <reaction evidence="15 17 19">
        <text>(6S)-NADHX + ADP = AMP + phosphate + NADH + H(+)</text>
        <dbReference type="Rhea" id="RHEA:32223"/>
        <dbReference type="ChEBI" id="CHEBI:15378"/>
        <dbReference type="ChEBI" id="CHEBI:43474"/>
        <dbReference type="ChEBI" id="CHEBI:57945"/>
        <dbReference type="ChEBI" id="CHEBI:64074"/>
        <dbReference type="ChEBI" id="CHEBI:456215"/>
        <dbReference type="ChEBI" id="CHEBI:456216"/>
        <dbReference type="EC" id="4.2.1.136"/>
    </reaction>
</comment>
<keyword evidence="9 18" id="KW-0630">Potassium</keyword>
<dbReference type="PIRSF" id="PIRSF017184">
    <property type="entry name" value="Nnr"/>
    <property type="match status" value="1"/>
</dbReference>
<dbReference type="SUPFAM" id="SSF64153">
    <property type="entry name" value="YjeF N-terminal domain-like"/>
    <property type="match status" value="1"/>
</dbReference>
<comment type="cofactor">
    <cofactor evidence="18 19">
        <name>K(+)</name>
        <dbReference type="ChEBI" id="CHEBI:29103"/>
    </cofactor>
    <text evidence="18 19">Binds 1 potassium ion per subunit.</text>
</comment>
<feature type="binding site" evidence="18">
    <location>
        <begin position="61"/>
        <end position="65"/>
    </location>
    <ligand>
        <name>(6S)-NADPHX</name>
        <dbReference type="ChEBI" id="CHEBI:64076"/>
    </ligand>
</feature>
<dbReference type="NCBIfam" id="TIGR00196">
    <property type="entry name" value="yjeF_cterm"/>
    <property type="match status" value="1"/>
</dbReference>
<evidence type="ECO:0000256" key="3">
    <source>
        <dbReference type="ARBA" id="ARBA00006001"/>
    </source>
</evidence>
<comment type="function">
    <text evidence="18">Catalyzes the epimerization of the S- and R-forms of NAD(P)HX, a damaged form of NAD(P)H that is a result of enzymatic or heat-dependent hydration. This is a prerequisite for the S-specific NAD(P)H-hydrate dehydratase to allow the repair of both epimers of NAD(P)HX.</text>
</comment>
<dbReference type="InterPro" id="IPR017953">
    <property type="entry name" value="Carbohydrate_kinase_pred_CS"/>
</dbReference>
<comment type="cofactor">
    <cofactor evidence="17">
        <name>Mg(2+)</name>
        <dbReference type="ChEBI" id="CHEBI:18420"/>
    </cofactor>
</comment>
<keyword evidence="10 17" id="KW-0520">NAD</keyword>
<dbReference type="eggNOG" id="COG0062">
    <property type="taxonomic scope" value="Bacteria"/>
</dbReference>
<feature type="binding site" evidence="17">
    <location>
        <position position="333"/>
    </location>
    <ligand>
        <name>(6S)-NADPHX</name>
        <dbReference type="ChEBI" id="CHEBI:64076"/>
    </ligand>
</feature>
<feature type="binding site" evidence="17">
    <location>
        <position position="386"/>
    </location>
    <ligand>
        <name>(6S)-NADPHX</name>
        <dbReference type="ChEBI" id="CHEBI:64076"/>
    </ligand>
</feature>
<comment type="catalytic activity">
    <reaction evidence="1 18 19">
        <text>(6R)-NADHX = (6S)-NADHX</text>
        <dbReference type="Rhea" id="RHEA:32215"/>
        <dbReference type="ChEBI" id="CHEBI:64074"/>
        <dbReference type="ChEBI" id="CHEBI:64075"/>
        <dbReference type="EC" id="5.1.99.6"/>
    </reaction>
</comment>
<protein>
    <recommendedName>
        <fullName evidence="19">Bifunctional NAD(P)H-hydrate repair enzyme</fullName>
    </recommendedName>
    <alternativeName>
        <fullName evidence="19">Nicotinamide nucleotide repair protein</fullName>
    </alternativeName>
    <domain>
        <recommendedName>
            <fullName evidence="19">ADP-dependent (S)-NAD(P)H-hydrate dehydratase</fullName>
            <ecNumber evidence="19">4.2.1.136</ecNumber>
        </recommendedName>
        <alternativeName>
            <fullName evidence="19">ADP-dependent NAD(P)HX dehydratase</fullName>
        </alternativeName>
    </domain>
    <domain>
        <recommendedName>
            <fullName evidence="19">NAD(P)H-hydrate epimerase</fullName>
            <ecNumber evidence="19">5.1.99.6</ecNumber>
        </recommendedName>
    </domain>
</protein>
<dbReference type="HAMAP" id="MF_01966">
    <property type="entry name" value="NADHX_epimerase"/>
    <property type="match status" value="1"/>
</dbReference>
<dbReference type="OrthoDB" id="9806925at2"/>
<comment type="catalytic activity">
    <reaction evidence="16 17 19">
        <text>(6S)-NADPHX + ADP = AMP + phosphate + NADPH + H(+)</text>
        <dbReference type="Rhea" id="RHEA:32235"/>
        <dbReference type="ChEBI" id="CHEBI:15378"/>
        <dbReference type="ChEBI" id="CHEBI:43474"/>
        <dbReference type="ChEBI" id="CHEBI:57783"/>
        <dbReference type="ChEBI" id="CHEBI:64076"/>
        <dbReference type="ChEBI" id="CHEBI:456215"/>
        <dbReference type="ChEBI" id="CHEBI:456216"/>
        <dbReference type="EC" id="4.2.1.136"/>
    </reaction>
</comment>
<reference evidence="22" key="1">
    <citation type="submission" date="2010-05" db="EMBL/GenBank/DDBJ databases">
        <title>The draft genome of Desulfonatronospira thiodismutans ASO3-1.</title>
        <authorList>
            <consortium name="US DOE Joint Genome Institute (JGI-PGF)"/>
            <person name="Lucas S."/>
            <person name="Copeland A."/>
            <person name="Lapidus A."/>
            <person name="Cheng J.-F."/>
            <person name="Bruce D."/>
            <person name="Goodwin L."/>
            <person name="Pitluck S."/>
            <person name="Chertkov O."/>
            <person name="Brettin T."/>
            <person name="Detter J.C."/>
            <person name="Han C."/>
            <person name="Land M.L."/>
            <person name="Hauser L."/>
            <person name="Kyrpides N."/>
            <person name="Mikhailova N."/>
            <person name="Muyzer G."/>
            <person name="Woyke T."/>
        </authorList>
    </citation>
    <scope>NUCLEOTIDE SEQUENCE [LARGE SCALE GENOMIC DNA]</scope>
    <source>
        <strain evidence="22">ASO3-1</strain>
    </source>
</reference>
<feature type="binding site" evidence="17">
    <location>
        <position position="264"/>
    </location>
    <ligand>
        <name>(6S)-NADPHX</name>
        <dbReference type="ChEBI" id="CHEBI:64076"/>
    </ligand>
</feature>
<dbReference type="SUPFAM" id="SSF53613">
    <property type="entry name" value="Ribokinase-like"/>
    <property type="match status" value="1"/>
</dbReference>
<evidence type="ECO:0000256" key="9">
    <source>
        <dbReference type="ARBA" id="ARBA00022958"/>
    </source>
</evidence>
<dbReference type="Proteomes" id="UP000005496">
    <property type="component" value="Unassembled WGS sequence"/>
</dbReference>
<dbReference type="GO" id="GO:0005524">
    <property type="term" value="F:ATP binding"/>
    <property type="evidence" value="ECO:0007669"/>
    <property type="project" value="UniProtKB-UniRule"/>
</dbReference>
<keyword evidence="23" id="KW-1185">Reference proteome</keyword>
<evidence type="ECO:0000256" key="13">
    <source>
        <dbReference type="ARBA" id="ARBA00023268"/>
    </source>
</evidence>
<dbReference type="EMBL" id="ACJN02000002">
    <property type="protein sequence ID" value="EFI35120.1"/>
    <property type="molecule type" value="Genomic_DNA"/>
</dbReference>
<feature type="binding site" evidence="18">
    <location>
        <position position="128"/>
    </location>
    <ligand>
        <name>K(+)</name>
        <dbReference type="ChEBI" id="CHEBI:29103"/>
    </ligand>
</feature>
<dbReference type="GO" id="GO:0110051">
    <property type="term" value="P:metabolite repair"/>
    <property type="evidence" value="ECO:0007669"/>
    <property type="project" value="TreeGrafter"/>
</dbReference>
<evidence type="ECO:0000259" key="21">
    <source>
        <dbReference type="PROSITE" id="PS51385"/>
    </source>
</evidence>
<evidence type="ECO:0000256" key="18">
    <source>
        <dbReference type="HAMAP-Rule" id="MF_01966"/>
    </source>
</evidence>
<keyword evidence="8 17" id="KW-0521">NADP</keyword>
<dbReference type="eggNOG" id="COG0063">
    <property type="taxonomic scope" value="Bacteria"/>
</dbReference>
<comment type="function">
    <text evidence="17">Catalyzes the dehydration of the S-form of NAD(P)HX at the expense of ADP, which is converted to AMP. Together with NAD(P)HX epimerase, which catalyzes the epimerization of the S- and R-forms, the enzyme allows the repair of both epimers of NAD(P)HX, a damaged form of NAD(P)H that is a result of enzymatic or heat-dependent hydration.</text>
</comment>
<evidence type="ECO:0000256" key="10">
    <source>
        <dbReference type="ARBA" id="ARBA00023027"/>
    </source>
</evidence>
<evidence type="ECO:0000256" key="5">
    <source>
        <dbReference type="ARBA" id="ARBA00022723"/>
    </source>
</evidence>
<dbReference type="AlphaFoldDB" id="D6SQU4"/>
<dbReference type="PROSITE" id="PS51383">
    <property type="entry name" value="YJEF_C_3"/>
    <property type="match status" value="1"/>
</dbReference>
<evidence type="ECO:0000259" key="20">
    <source>
        <dbReference type="PROSITE" id="PS51383"/>
    </source>
</evidence>
<dbReference type="GO" id="GO:0046872">
    <property type="term" value="F:metal ion binding"/>
    <property type="evidence" value="ECO:0007669"/>
    <property type="project" value="UniProtKB-UniRule"/>
</dbReference>
<evidence type="ECO:0000256" key="16">
    <source>
        <dbReference type="ARBA" id="ARBA00049209"/>
    </source>
</evidence>
<dbReference type="NCBIfam" id="TIGR00197">
    <property type="entry name" value="yjeF_nterm"/>
    <property type="match status" value="1"/>
</dbReference>